<dbReference type="RefSeq" id="WP_379509732.1">
    <property type="nucleotide sequence ID" value="NZ_JBHRTQ010000007.1"/>
</dbReference>
<proteinExistence type="predicted"/>
<evidence type="ECO:0000313" key="1">
    <source>
        <dbReference type="EMBL" id="MFC3174375.1"/>
    </source>
</evidence>
<reference evidence="2" key="1">
    <citation type="journal article" date="2019" name="Int. J. Syst. Evol. Microbiol.">
        <title>The Global Catalogue of Microorganisms (GCM) 10K type strain sequencing project: providing services to taxonomists for standard genome sequencing and annotation.</title>
        <authorList>
            <consortium name="The Broad Institute Genomics Platform"/>
            <consortium name="The Broad Institute Genome Sequencing Center for Infectious Disease"/>
            <person name="Wu L."/>
            <person name="Ma J."/>
        </authorList>
    </citation>
    <scope>NUCLEOTIDE SEQUENCE [LARGE SCALE GENOMIC DNA]</scope>
    <source>
        <strain evidence="2">KCTC 42984</strain>
    </source>
</reference>
<name>A0ABV7INU3_9SPHN</name>
<sequence>MNNLTIEMVLGVLADALENRVRPVLAHDPFAAEQVRLSAAALEVAAQQVDGLAAVRIADNDAMRALFGEAAALAGGDLGDRLAVAARGREPGYRLSELDAEGGRLRLLLVELHAALEDRAGPEAGAMHQRIWRLLAEMEARR</sequence>
<accession>A0ABV7INU3</accession>
<dbReference type="EMBL" id="JBHRTQ010000007">
    <property type="protein sequence ID" value="MFC3174375.1"/>
    <property type="molecule type" value="Genomic_DNA"/>
</dbReference>
<organism evidence="1 2">
    <name type="scientific">Novosphingobium bradum</name>
    <dbReference type="NCBI Taxonomy" id="1737444"/>
    <lineage>
        <taxon>Bacteria</taxon>
        <taxon>Pseudomonadati</taxon>
        <taxon>Pseudomonadota</taxon>
        <taxon>Alphaproteobacteria</taxon>
        <taxon>Sphingomonadales</taxon>
        <taxon>Sphingomonadaceae</taxon>
        <taxon>Novosphingobium</taxon>
    </lineage>
</organism>
<evidence type="ECO:0000313" key="2">
    <source>
        <dbReference type="Proteomes" id="UP001595604"/>
    </source>
</evidence>
<dbReference type="Proteomes" id="UP001595604">
    <property type="component" value="Unassembled WGS sequence"/>
</dbReference>
<comment type="caution">
    <text evidence="1">The sequence shown here is derived from an EMBL/GenBank/DDBJ whole genome shotgun (WGS) entry which is preliminary data.</text>
</comment>
<protein>
    <submittedName>
        <fullName evidence="1">Uncharacterized protein</fullName>
    </submittedName>
</protein>
<gene>
    <name evidence="1" type="ORF">ACFOD9_08930</name>
</gene>
<keyword evidence="2" id="KW-1185">Reference proteome</keyword>